<protein>
    <recommendedName>
        <fullName evidence="9">Archaemetzincin</fullName>
    </recommendedName>
</protein>
<dbReference type="GO" id="GO:0008237">
    <property type="term" value="F:metallopeptidase activity"/>
    <property type="evidence" value="ECO:0007669"/>
    <property type="project" value="UniProtKB-KW"/>
</dbReference>
<evidence type="ECO:0000256" key="2">
    <source>
        <dbReference type="ARBA" id="ARBA00022670"/>
    </source>
</evidence>
<dbReference type="GO" id="GO:0006508">
    <property type="term" value="P:proteolysis"/>
    <property type="evidence" value="ECO:0007669"/>
    <property type="project" value="UniProtKB-KW"/>
</dbReference>
<evidence type="ECO:0000313" key="8">
    <source>
        <dbReference type="Proteomes" id="UP000557872"/>
    </source>
</evidence>
<reference evidence="7 8" key="1">
    <citation type="submission" date="2020-07" db="EMBL/GenBank/DDBJ databases">
        <title>Roseicoccus Jingziensis gen. nov., sp. nov., isolated from coastal seawater.</title>
        <authorList>
            <person name="Feng X."/>
        </authorList>
    </citation>
    <scope>NUCLEOTIDE SEQUENCE [LARGE SCALE GENOMIC DNA]</scope>
    <source>
        <strain evidence="7 8">N1E253</strain>
    </source>
</reference>
<comment type="cofactor">
    <cofactor evidence="1">
        <name>Zn(2+)</name>
        <dbReference type="ChEBI" id="CHEBI:29105"/>
    </cofactor>
</comment>
<evidence type="ECO:0000256" key="5">
    <source>
        <dbReference type="ARBA" id="ARBA00022833"/>
    </source>
</evidence>
<proteinExistence type="predicted"/>
<evidence type="ECO:0000256" key="4">
    <source>
        <dbReference type="ARBA" id="ARBA00022801"/>
    </source>
</evidence>
<evidence type="ECO:0008006" key="9">
    <source>
        <dbReference type="Google" id="ProtNLM"/>
    </source>
</evidence>
<dbReference type="GO" id="GO:0046872">
    <property type="term" value="F:metal ion binding"/>
    <property type="evidence" value="ECO:0007669"/>
    <property type="project" value="UniProtKB-KW"/>
</dbReference>
<evidence type="ECO:0000256" key="6">
    <source>
        <dbReference type="ARBA" id="ARBA00023049"/>
    </source>
</evidence>
<dbReference type="PANTHER" id="PTHR15910:SF1">
    <property type="entry name" value="ARCHAEMETZINCIN-2"/>
    <property type="match status" value="1"/>
</dbReference>
<dbReference type="EMBL" id="JACBAZ010000004">
    <property type="protein sequence ID" value="NWK56033.1"/>
    <property type="molecule type" value="Genomic_DNA"/>
</dbReference>
<keyword evidence="5" id="KW-0862">Zinc</keyword>
<dbReference type="CDD" id="cd11375">
    <property type="entry name" value="Peptidase_M54"/>
    <property type="match status" value="1"/>
</dbReference>
<organism evidence="7 8">
    <name type="scientific">Oceaniferula marina</name>
    <dbReference type="NCBI Taxonomy" id="2748318"/>
    <lineage>
        <taxon>Bacteria</taxon>
        <taxon>Pseudomonadati</taxon>
        <taxon>Verrucomicrobiota</taxon>
        <taxon>Verrucomicrobiia</taxon>
        <taxon>Verrucomicrobiales</taxon>
        <taxon>Verrucomicrobiaceae</taxon>
        <taxon>Oceaniferula</taxon>
    </lineage>
</organism>
<keyword evidence="3" id="KW-0479">Metal-binding</keyword>
<keyword evidence="2" id="KW-0645">Protease</keyword>
<dbReference type="PANTHER" id="PTHR15910">
    <property type="entry name" value="ARCHAEMETZINCIN"/>
    <property type="match status" value="1"/>
</dbReference>
<keyword evidence="6" id="KW-0482">Metalloprotease</keyword>
<dbReference type="SUPFAM" id="SSF55486">
    <property type="entry name" value="Metalloproteases ('zincins'), catalytic domain"/>
    <property type="match status" value="1"/>
</dbReference>
<accession>A0A851GER6</accession>
<dbReference type="Proteomes" id="UP000557872">
    <property type="component" value="Unassembled WGS sequence"/>
</dbReference>
<keyword evidence="4" id="KW-0378">Hydrolase</keyword>
<dbReference type="InterPro" id="IPR012962">
    <property type="entry name" value="Pept_M54_archaemetzincn"/>
</dbReference>
<name>A0A851GER6_9BACT</name>
<dbReference type="RefSeq" id="WP_178932653.1">
    <property type="nucleotide sequence ID" value="NZ_JACBAZ010000004.1"/>
</dbReference>
<evidence type="ECO:0000313" key="7">
    <source>
        <dbReference type="EMBL" id="NWK56033.1"/>
    </source>
</evidence>
<evidence type="ECO:0000256" key="1">
    <source>
        <dbReference type="ARBA" id="ARBA00001947"/>
    </source>
</evidence>
<dbReference type="AlphaFoldDB" id="A0A851GER6"/>
<comment type="caution">
    <text evidence="7">The sequence shown here is derived from an EMBL/GenBank/DDBJ whole genome shotgun (WGS) entry which is preliminary data.</text>
</comment>
<sequence length="324" mass="36924">MNRTNIGILGLAVLCSLLVIVFTSMVAAEFQVPDASTRKAAVGSLRGLDHEMRVAFGDDRSFASFPEPGFNDWVSQHPEKGQTYRQYSGSRYNKINQQRRVLYIQPLGEFDERLSPSLEALRDFTAAYYYPMKVVVLPARLPGKVTSRQNGDFKQWLTGDVLDDLQARIPNNAYSLLGVTMTDLYPDESWNFVFGQARYRARVGVFSFARYLPQSGDEGSVMGEEQNRVLLKRAAKVLTHETGHMFGVRHCIYYHCNMNGANHLQEADAAPMHLCPVCLRKLHRVIGFSPLSRYKKLNAFYVKHGMTEDARWVQSRLEQMKKKQ</sequence>
<evidence type="ECO:0000256" key="3">
    <source>
        <dbReference type="ARBA" id="ARBA00022723"/>
    </source>
</evidence>
<gene>
    <name evidence="7" type="ORF">HW115_10455</name>
</gene>
<dbReference type="Gene3D" id="3.40.390.10">
    <property type="entry name" value="Collagenase (Catalytic Domain)"/>
    <property type="match status" value="1"/>
</dbReference>
<keyword evidence="8" id="KW-1185">Reference proteome</keyword>
<dbReference type="Pfam" id="PF07998">
    <property type="entry name" value="Peptidase_M54"/>
    <property type="match status" value="1"/>
</dbReference>
<dbReference type="InterPro" id="IPR024079">
    <property type="entry name" value="MetalloPept_cat_dom_sf"/>
</dbReference>